<dbReference type="AlphaFoldDB" id="A0A7Y9FP07"/>
<feature type="chain" id="PRO_5030932511" evidence="6">
    <location>
        <begin position="25"/>
        <end position="266"/>
    </location>
</feature>
<feature type="signal peptide" evidence="6">
    <location>
        <begin position="1"/>
        <end position="24"/>
    </location>
</feature>
<accession>A0A7Y9FP07</accession>
<dbReference type="PANTHER" id="PTHR38776:SF1">
    <property type="entry name" value="MLTA-INTERACTING PROTEIN-RELATED"/>
    <property type="match status" value="1"/>
</dbReference>
<keyword evidence="8" id="KW-1185">Reference proteome</keyword>
<evidence type="ECO:0000256" key="2">
    <source>
        <dbReference type="ARBA" id="ARBA00005722"/>
    </source>
</evidence>
<organism evidence="7 8">
    <name type="scientific">Sphingomonas melonis</name>
    <dbReference type="NCBI Taxonomy" id="152682"/>
    <lineage>
        <taxon>Bacteria</taxon>
        <taxon>Pseudomonadati</taxon>
        <taxon>Pseudomonadota</taxon>
        <taxon>Alphaproteobacteria</taxon>
        <taxon>Sphingomonadales</taxon>
        <taxon>Sphingomonadaceae</taxon>
        <taxon>Sphingomonas</taxon>
    </lineage>
</organism>
<evidence type="ECO:0000256" key="6">
    <source>
        <dbReference type="SAM" id="SignalP"/>
    </source>
</evidence>
<dbReference type="Pfam" id="PF06629">
    <property type="entry name" value="MipA"/>
    <property type="match status" value="1"/>
</dbReference>
<dbReference type="Proteomes" id="UP000517753">
    <property type="component" value="Unassembled WGS sequence"/>
</dbReference>
<evidence type="ECO:0000256" key="5">
    <source>
        <dbReference type="ARBA" id="ARBA00023237"/>
    </source>
</evidence>
<evidence type="ECO:0000256" key="4">
    <source>
        <dbReference type="ARBA" id="ARBA00023136"/>
    </source>
</evidence>
<evidence type="ECO:0000256" key="3">
    <source>
        <dbReference type="ARBA" id="ARBA00022729"/>
    </source>
</evidence>
<gene>
    <name evidence="7" type="ORF">HD841_002319</name>
</gene>
<keyword evidence="3 6" id="KW-0732">Signal</keyword>
<evidence type="ECO:0000313" key="8">
    <source>
        <dbReference type="Proteomes" id="UP000517753"/>
    </source>
</evidence>
<reference evidence="7 8" key="1">
    <citation type="submission" date="2020-08" db="EMBL/GenBank/DDBJ databases">
        <title>The Agave Microbiome: Exploring the role of microbial communities in plant adaptations to desert environments.</title>
        <authorList>
            <person name="Partida-Martinez L.P."/>
        </authorList>
    </citation>
    <scope>NUCLEOTIDE SEQUENCE [LARGE SCALE GENOMIC DNA]</scope>
    <source>
        <strain evidence="7 8">AS2.3</strain>
    </source>
</reference>
<dbReference type="EMBL" id="JACCBY010000003">
    <property type="protein sequence ID" value="NYD90522.1"/>
    <property type="molecule type" value="Genomic_DNA"/>
</dbReference>
<keyword evidence="5" id="KW-0998">Cell outer membrane</keyword>
<dbReference type="InterPro" id="IPR010583">
    <property type="entry name" value="MipA"/>
</dbReference>
<comment type="similarity">
    <text evidence="2">Belongs to the MipA/OmpV family.</text>
</comment>
<comment type="caution">
    <text evidence="7">The sequence shown here is derived from an EMBL/GenBank/DDBJ whole genome shotgun (WGS) entry which is preliminary data.</text>
</comment>
<sequence length="266" mass="27871">MERLSRFAFALLVATGGATVPASAQEAAPDAPRRTRVGLGPQLVPSYPGSDSLGLRPFVDVSRTRGDTPFAFEAPDESAGFPILRGARFQVGPAIGFEGRRRSRDVGGRLPSVGATFELGGFVQYAVSDALRLRVEARQGIGGHKGLIGVVGADYIARDADRWLFSIGPRLTLSSARYNRAYFGVGAADAPLAGLPAFKADAGVQAVGATIGALRQLTPHWGVSGYAKYDRLVSDPGRSPVVRAFGSRNQPSVGAALTYTFGAGVH</sequence>
<dbReference type="RefSeq" id="WP_179509005.1">
    <property type="nucleotide sequence ID" value="NZ_JACCBY010000003.1"/>
</dbReference>
<protein>
    <submittedName>
        <fullName evidence="7">Outer membrane protein</fullName>
    </submittedName>
</protein>
<name>A0A7Y9FP07_9SPHN</name>
<keyword evidence="4" id="KW-0472">Membrane</keyword>
<comment type="subcellular location">
    <subcellularLocation>
        <location evidence="1">Cell outer membrane</location>
    </subcellularLocation>
</comment>
<evidence type="ECO:0000256" key="1">
    <source>
        <dbReference type="ARBA" id="ARBA00004442"/>
    </source>
</evidence>
<evidence type="ECO:0000313" key="7">
    <source>
        <dbReference type="EMBL" id="NYD90522.1"/>
    </source>
</evidence>
<dbReference type="GO" id="GO:0009279">
    <property type="term" value="C:cell outer membrane"/>
    <property type="evidence" value="ECO:0007669"/>
    <property type="project" value="UniProtKB-SubCell"/>
</dbReference>
<proteinExistence type="inferred from homology"/>
<dbReference type="PANTHER" id="PTHR38776">
    <property type="entry name" value="MLTA-INTERACTING PROTEIN-RELATED"/>
    <property type="match status" value="1"/>
</dbReference>